<dbReference type="EMBL" id="JAUOES010000051">
    <property type="protein sequence ID" value="MDT3282967.1"/>
    <property type="molecule type" value="Genomic_DNA"/>
</dbReference>
<name>A0ABU3G5P6_9GAMM</name>
<evidence type="ECO:0000313" key="2">
    <source>
        <dbReference type="Proteomes" id="UP001249505"/>
    </source>
</evidence>
<organism evidence="1 2">
    <name type="scientific">Shewanella scandinavica</name>
    <dbReference type="NCBI Taxonomy" id="3063538"/>
    <lineage>
        <taxon>Bacteria</taxon>
        <taxon>Pseudomonadati</taxon>
        <taxon>Pseudomonadota</taxon>
        <taxon>Gammaproteobacteria</taxon>
        <taxon>Alteromonadales</taxon>
        <taxon>Shewanellaceae</taxon>
        <taxon>Shewanella</taxon>
    </lineage>
</organism>
<gene>
    <name evidence="1" type="ORF">Q4Q50_22035</name>
</gene>
<evidence type="ECO:0000313" key="1">
    <source>
        <dbReference type="EMBL" id="MDT3282967.1"/>
    </source>
</evidence>
<dbReference type="Proteomes" id="UP001249505">
    <property type="component" value="Unassembled WGS sequence"/>
</dbReference>
<keyword evidence="2" id="KW-1185">Reference proteome</keyword>
<accession>A0ABU3G5P6</accession>
<comment type="caution">
    <text evidence="1">The sequence shown here is derived from an EMBL/GenBank/DDBJ whole genome shotgun (WGS) entry which is preliminary data.</text>
</comment>
<protein>
    <submittedName>
        <fullName evidence="1">Uncharacterized protein</fullName>
    </submittedName>
</protein>
<reference evidence="1 2" key="1">
    <citation type="submission" date="2023-07" db="EMBL/GenBank/DDBJ databases">
        <title>Novel Shewanella species isolated from Baltic Sea sediments.</title>
        <authorList>
            <person name="Martin-Rodriguez A.J."/>
        </authorList>
    </citation>
    <scope>NUCLEOTIDE SEQUENCE [LARGE SCALE GENOMIC DNA]</scope>
    <source>
        <strain evidence="1 2">SP2S1-2</strain>
    </source>
</reference>
<dbReference type="RefSeq" id="WP_311901162.1">
    <property type="nucleotide sequence ID" value="NZ_JAUOES010000051.1"/>
</dbReference>
<sequence length="134" mass="15133">MTQFIDRILEGIETGSLLPASYYATLDVELALNARDNHPTFGIEWSNLFKSIENAWECSAQPEPTKTKLYNIQKISFLLVSKATSQSELASYVSDDLDLITKANILGVSHHFLESLWNSYESGKFPYPKNLQIT</sequence>
<proteinExistence type="predicted"/>